<comment type="caution">
    <text evidence="3">The sequence shown here is derived from an EMBL/GenBank/DDBJ whole genome shotgun (WGS) entry which is preliminary data.</text>
</comment>
<sequence>MLLHQGGECFCHSSIHRRQVTPTAMYSLRVFLTVCNIVFGSDEYFESLLLKLCGELYGSCIDFSLESSDLCTYVSCPLQFNKQYKMKLNVFIKTYWQDVSVTAKWMLEDASGDQKACFYLPVVIKSPTKKPEYTPETGPPKKPPQPLAKALL</sequence>
<name>A0AA35TQ06_GEOBA</name>
<dbReference type="Pfam" id="PF02221">
    <property type="entry name" value="E1_DerP2_DerF2"/>
    <property type="match status" value="1"/>
</dbReference>
<feature type="domain" description="MD-2-related lipid-recognition" evidence="2">
    <location>
        <begin position="41"/>
        <end position="122"/>
    </location>
</feature>
<evidence type="ECO:0000256" key="1">
    <source>
        <dbReference type="SAM" id="MobiDB-lite"/>
    </source>
</evidence>
<dbReference type="AlphaFoldDB" id="A0AA35TQ06"/>
<dbReference type="Gene3D" id="2.60.40.770">
    <property type="match status" value="1"/>
</dbReference>
<dbReference type="EMBL" id="CASHTH010003896">
    <property type="protein sequence ID" value="CAI8051022.1"/>
    <property type="molecule type" value="Genomic_DNA"/>
</dbReference>
<dbReference type="InterPro" id="IPR003172">
    <property type="entry name" value="ML_dom"/>
</dbReference>
<evidence type="ECO:0000313" key="4">
    <source>
        <dbReference type="Proteomes" id="UP001174909"/>
    </source>
</evidence>
<organism evidence="3 4">
    <name type="scientific">Geodia barretti</name>
    <name type="common">Barrett's horny sponge</name>
    <dbReference type="NCBI Taxonomy" id="519541"/>
    <lineage>
        <taxon>Eukaryota</taxon>
        <taxon>Metazoa</taxon>
        <taxon>Porifera</taxon>
        <taxon>Demospongiae</taxon>
        <taxon>Heteroscleromorpha</taxon>
        <taxon>Tetractinellida</taxon>
        <taxon>Astrophorina</taxon>
        <taxon>Geodiidae</taxon>
        <taxon>Geodia</taxon>
    </lineage>
</organism>
<gene>
    <name evidence="3" type="ORF">GBAR_LOCUS27977</name>
</gene>
<dbReference type="InterPro" id="IPR014756">
    <property type="entry name" value="Ig_E-set"/>
</dbReference>
<keyword evidence="4" id="KW-1185">Reference proteome</keyword>
<feature type="compositionally biased region" description="Pro residues" evidence="1">
    <location>
        <begin position="137"/>
        <end position="146"/>
    </location>
</feature>
<protein>
    <recommendedName>
        <fullName evidence="2">MD-2-related lipid-recognition domain-containing protein</fullName>
    </recommendedName>
</protein>
<dbReference type="SUPFAM" id="SSF81296">
    <property type="entry name" value="E set domains"/>
    <property type="match status" value="1"/>
</dbReference>
<feature type="region of interest" description="Disordered" evidence="1">
    <location>
        <begin position="129"/>
        <end position="152"/>
    </location>
</feature>
<reference evidence="3" key="1">
    <citation type="submission" date="2023-03" db="EMBL/GenBank/DDBJ databases">
        <authorList>
            <person name="Steffen K."/>
            <person name="Cardenas P."/>
        </authorList>
    </citation>
    <scope>NUCLEOTIDE SEQUENCE</scope>
</reference>
<evidence type="ECO:0000259" key="2">
    <source>
        <dbReference type="Pfam" id="PF02221"/>
    </source>
</evidence>
<evidence type="ECO:0000313" key="3">
    <source>
        <dbReference type="EMBL" id="CAI8051022.1"/>
    </source>
</evidence>
<proteinExistence type="predicted"/>
<accession>A0AA35TQ06</accession>
<dbReference type="Proteomes" id="UP001174909">
    <property type="component" value="Unassembled WGS sequence"/>
</dbReference>